<dbReference type="PANTHER" id="PTHR35569">
    <property type="entry name" value="CYANAMIDE HYDRATASE DDI2-RELATED"/>
    <property type="match status" value="1"/>
</dbReference>
<reference evidence="2 3" key="1">
    <citation type="journal article" date="2016" name="Genome Announc.">
        <title>Draft Genome Sequence of Planomonospora sphaerica JCM9374, a Rare Actinomycete.</title>
        <authorList>
            <person name="Dohra H."/>
            <person name="Suzuki T."/>
            <person name="Inoue Y."/>
            <person name="Kodani S."/>
        </authorList>
    </citation>
    <scope>NUCLEOTIDE SEQUENCE [LARGE SCALE GENOMIC DNA]</scope>
    <source>
        <strain evidence="2 3">JCM 9374</strain>
    </source>
</reference>
<dbReference type="SUPFAM" id="SSF109604">
    <property type="entry name" value="HD-domain/PDEase-like"/>
    <property type="match status" value="1"/>
</dbReference>
<dbReference type="Proteomes" id="UP000077701">
    <property type="component" value="Unassembled WGS sequence"/>
</dbReference>
<accession>A0A161LYU1</accession>
<dbReference type="Pfam" id="PF01966">
    <property type="entry name" value="HD"/>
    <property type="match status" value="1"/>
</dbReference>
<dbReference type="InterPro" id="IPR003607">
    <property type="entry name" value="HD/PDEase_dom"/>
</dbReference>
<dbReference type="InterPro" id="IPR006674">
    <property type="entry name" value="HD_domain"/>
</dbReference>
<sequence length="217" mass="23283">MTDHFTDFAIPDTPLTRKTYAFVQEIAPQAVLTHSVRSYLFGRAIGERHGLRAEHDYDDEVLFLACILHDAGLTEQGDRGGRFEADGADLAAEFLTGQGLAADRTRLVWDAIALHTSLGIADRMRPEIALTHTGTGADVAAFGADQLPAGYADRVHAAYPRLGGGTELTDLITGQAARNPAKAPPFSFPAQLLRQDLPGTTVPPWREVVAAAWPGVA</sequence>
<keyword evidence="2" id="KW-0378">Hydrolase</keyword>
<dbReference type="AlphaFoldDB" id="A0A161LYU1"/>
<reference evidence="3" key="2">
    <citation type="submission" date="2016-04" db="EMBL/GenBank/DDBJ databases">
        <title>Planomonospora sphaerica JCM9374 whole genome shotgun sequence.</title>
        <authorList>
            <person name="Suzuki T."/>
            <person name="Dohra H."/>
            <person name="Kodani S."/>
        </authorList>
    </citation>
    <scope>NUCLEOTIDE SEQUENCE [LARGE SCALE GENOMIC DNA]</scope>
    <source>
        <strain evidence="3">JCM 9374</strain>
    </source>
</reference>
<dbReference type="GO" id="GO:0016787">
    <property type="term" value="F:hydrolase activity"/>
    <property type="evidence" value="ECO:0007669"/>
    <property type="project" value="UniProtKB-KW"/>
</dbReference>
<gene>
    <name evidence="2" type="ORF">PS9374_06780</name>
</gene>
<dbReference type="STRING" id="161355.PS9374_06780"/>
<dbReference type="PANTHER" id="PTHR35569:SF1">
    <property type="entry name" value="CYANAMIDE HYDRATASE DDI2-RELATED"/>
    <property type="match status" value="1"/>
</dbReference>
<dbReference type="RefSeq" id="WP_068903909.1">
    <property type="nucleotide sequence ID" value="NZ_BDCX01000021.1"/>
</dbReference>
<feature type="domain" description="HD" evidence="1">
    <location>
        <begin position="31"/>
        <end position="122"/>
    </location>
</feature>
<organism evidence="2 3">
    <name type="scientific">Planomonospora sphaerica</name>
    <dbReference type="NCBI Taxonomy" id="161355"/>
    <lineage>
        <taxon>Bacteria</taxon>
        <taxon>Bacillati</taxon>
        <taxon>Actinomycetota</taxon>
        <taxon>Actinomycetes</taxon>
        <taxon>Streptosporangiales</taxon>
        <taxon>Streptosporangiaceae</taxon>
        <taxon>Planomonospora</taxon>
    </lineage>
</organism>
<name>A0A161LYU1_9ACTN</name>
<proteinExistence type="predicted"/>
<dbReference type="CDD" id="cd00077">
    <property type="entry name" value="HDc"/>
    <property type="match status" value="1"/>
</dbReference>
<comment type="caution">
    <text evidence="2">The sequence shown here is derived from an EMBL/GenBank/DDBJ whole genome shotgun (WGS) entry which is preliminary data.</text>
</comment>
<evidence type="ECO:0000313" key="2">
    <source>
        <dbReference type="EMBL" id="GAT71089.1"/>
    </source>
</evidence>
<dbReference type="Gene3D" id="1.10.3210.10">
    <property type="entry name" value="Hypothetical protein af1432"/>
    <property type="match status" value="1"/>
</dbReference>
<evidence type="ECO:0000313" key="3">
    <source>
        <dbReference type="Proteomes" id="UP000077701"/>
    </source>
</evidence>
<evidence type="ECO:0000259" key="1">
    <source>
        <dbReference type="Pfam" id="PF01966"/>
    </source>
</evidence>
<protein>
    <submittedName>
        <fullName evidence="2">Phosphohydrolase</fullName>
    </submittedName>
</protein>
<dbReference type="EMBL" id="BDCX01000021">
    <property type="protein sequence ID" value="GAT71089.1"/>
    <property type="molecule type" value="Genomic_DNA"/>
</dbReference>
<keyword evidence="3" id="KW-1185">Reference proteome</keyword>